<dbReference type="RefSeq" id="XP_001486818.2">
    <property type="nucleotide sequence ID" value="XM_001486768.1"/>
</dbReference>
<dbReference type="Proteomes" id="UP000001997">
    <property type="component" value="Unassembled WGS sequence"/>
</dbReference>
<dbReference type="HOGENOM" id="CLU_1360876_0_0_1"/>
<dbReference type="AlphaFoldDB" id="A5DA91"/>
<sequence>MLLTLLRKRLLCSNLRHKQRLLRKLARKWSKSLIRLHLSKSPRLLLCSCSWSHWLLLQQVASLMVLSMIQRSSRMQYVSSPWRYPSLSQSLQLQLTGPKLRSGSSTMKSNLLMRSDVNSKEFLMQSSRLLLKEWERKWGFVFRLISSPSLLLSLPQLVSSLHHRRRHLLRHHCLQAFLVLVPGDLILDSVLAQYCCLISSN</sequence>
<evidence type="ECO:0000313" key="2">
    <source>
        <dbReference type="Proteomes" id="UP000001997"/>
    </source>
</evidence>
<dbReference type="InParanoid" id="A5DA91"/>
<organism evidence="1 2">
    <name type="scientific">Meyerozyma guilliermondii (strain ATCC 6260 / CBS 566 / DSM 6381 / JCM 1539 / NBRC 10279 / NRRL Y-324)</name>
    <name type="common">Yeast</name>
    <name type="synonym">Candida guilliermondii</name>
    <dbReference type="NCBI Taxonomy" id="294746"/>
    <lineage>
        <taxon>Eukaryota</taxon>
        <taxon>Fungi</taxon>
        <taxon>Dikarya</taxon>
        <taxon>Ascomycota</taxon>
        <taxon>Saccharomycotina</taxon>
        <taxon>Pichiomycetes</taxon>
        <taxon>Debaryomycetaceae</taxon>
        <taxon>Meyerozyma</taxon>
    </lineage>
</organism>
<proteinExistence type="predicted"/>
<protein>
    <submittedName>
        <fullName evidence="1">Uncharacterized protein</fullName>
    </submittedName>
</protein>
<dbReference type="EMBL" id="CH408155">
    <property type="protein sequence ID" value="EDK36097.2"/>
    <property type="molecule type" value="Genomic_DNA"/>
</dbReference>
<gene>
    <name evidence="1" type="ORF">PGUG_00196</name>
</gene>
<dbReference type="GeneID" id="5129557"/>
<reference evidence="1 2" key="1">
    <citation type="journal article" date="2009" name="Nature">
        <title>Evolution of pathogenicity and sexual reproduction in eight Candida genomes.</title>
        <authorList>
            <person name="Butler G."/>
            <person name="Rasmussen M.D."/>
            <person name="Lin M.F."/>
            <person name="Santos M.A."/>
            <person name="Sakthikumar S."/>
            <person name="Munro C.A."/>
            <person name="Rheinbay E."/>
            <person name="Grabherr M."/>
            <person name="Forche A."/>
            <person name="Reedy J.L."/>
            <person name="Agrafioti I."/>
            <person name="Arnaud M.B."/>
            <person name="Bates S."/>
            <person name="Brown A.J."/>
            <person name="Brunke S."/>
            <person name="Costanzo M.C."/>
            <person name="Fitzpatrick D.A."/>
            <person name="de Groot P.W."/>
            <person name="Harris D."/>
            <person name="Hoyer L.L."/>
            <person name="Hube B."/>
            <person name="Klis F.M."/>
            <person name="Kodira C."/>
            <person name="Lennard N."/>
            <person name="Logue M.E."/>
            <person name="Martin R."/>
            <person name="Neiman A.M."/>
            <person name="Nikolaou E."/>
            <person name="Quail M.A."/>
            <person name="Quinn J."/>
            <person name="Santos M.C."/>
            <person name="Schmitzberger F.F."/>
            <person name="Sherlock G."/>
            <person name="Shah P."/>
            <person name="Silverstein K.A."/>
            <person name="Skrzypek M.S."/>
            <person name="Soll D."/>
            <person name="Staggs R."/>
            <person name="Stansfield I."/>
            <person name="Stumpf M.P."/>
            <person name="Sudbery P.E."/>
            <person name="Srikantha T."/>
            <person name="Zeng Q."/>
            <person name="Berman J."/>
            <person name="Berriman M."/>
            <person name="Heitman J."/>
            <person name="Gow N.A."/>
            <person name="Lorenz M.C."/>
            <person name="Birren B.W."/>
            <person name="Kellis M."/>
            <person name="Cuomo C.A."/>
        </authorList>
    </citation>
    <scope>NUCLEOTIDE SEQUENCE [LARGE SCALE GENOMIC DNA]</scope>
    <source>
        <strain evidence="2">ATCC 6260 / CBS 566 / DSM 6381 / JCM 1539 / NBRC 10279 / NRRL Y-324</strain>
    </source>
</reference>
<dbReference type="KEGG" id="pgu:PGUG_00196"/>
<keyword evidence="2" id="KW-1185">Reference proteome</keyword>
<dbReference type="VEuPathDB" id="FungiDB:PGUG_00196"/>
<name>A5DA91_PICGU</name>
<accession>A5DA91</accession>
<evidence type="ECO:0000313" key="1">
    <source>
        <dbReference type="EMBL" id="EDK36097.2"/>
    </source>
</evidence>